<dbReference type="EMBL" id="PDUD01000004">
    <property type="protein sequence ID" value="PHN07942.1"/>
    <property type="molecule type" value="Genomic_DNA"/>
</dbReference>
<sequence length="1080" mass="125200">MVPTITPYRTYTRRKVVWGLSRPLRAVFAALKRVWNSRKDFTPVYFTACLLVLSVPLTQAQYYFDRYVNIGGEEDIRGILQEGSDGFIWIGTANGLYRYDGRNFKVYHHQPEDSTSLQHDNIYAMLAIGDQLWIGTAIGVSVMDLHTHTFTNYTFSSNNWPEWQGASSYNRVQAIFRDRQGEIWIGTHIQGLWRFDPVTETFIPYSERAYPQLPSPLEKPYLICSLTQSPTDDSIIWVGTGAGLLELNKVSGAQQLHLYRDEDLLKETAVNVVLNVYAHDDGLVYLGNWTEGVYTFDPATGLFAPLAAGNDSENITVKSHIRGLHRKNAEQIWMSTSRGVAVYNSHTRTLDYAKSNDFEKKAFYGISMIDKRGRIWYDNTFGIYLFDPHLQQFGNRSFRDLYDRKDPALNIYVEYDTVRDRIVVCPRRADGLYRYERKTEKWEKLALDPGDKPYLEVFGFSMLGDGQYLLSTRSGLQLYDERTGAQRVIEIPDDILYSDLRDVLLTSSGEIWISVNHRGIYRTDRDLRSFRHYREEIDYSDIGLTHMGILYEDSRQNIWIKRRFGFSVYHHQQDTFHNFIYPLDPDISFTMVNDFVEDRQGRVWTSNGHGMLGYLEADHPEKGLIRKINFNDVGLPGYISRLETDSKGNVWGITEDDMICIEPDSLHISSYSFRYGARDFTYYGFRILPDDKMYIGSWVSLLETDAGRLRKNDELPIPYLSSISIRNETETEPYPLFGRKPLELKHHQNFFTLYYSAQAYTLGQDVNFRYRLRGFDEWKEVGHSQLATYTNVPSGDYVFELQAANNEGIWNKEALLIPIAIGKPWYATTWFYLGTGGFFGLFFLSVYQYRVNQIRHEARLKTDFDKKLASVEMNALLAQMNPHFIFNSLNSIDSFILKNESRQASEYLNDFARLIRLILQNSRSESIRLSDEIDTLELYLKMEQLRFNGKFEYVIHIDDSVDVDQVEIPPMLVQPYVENAVWHGLLHLPEDRSGKLRVDIDRKGGILTIQVTDNGVGRVRSREIKQRKIKHKKSMGMKITHDRIDLINTLYNANARIDIADLYSEDETPQGTKVFITLST</sequence>
<keyword evidence="1" id="KW-0472">Membrane</keyword>
<keyword evidence="1" id="KW-1133">Transmembrane helix</keyword>
<protein>
    <recommendedName>
        <fullName evidence="6">Signal transduction histidine kinase internal region domain-containing protein</fullName>
    </recommendedName>
</protein>
<name>A0A2D0NHG9_FLAN2</name>
<dbReference type="Pfam" id="PF07495">
    <property type="entry name" value="Y_Y_Y"/>
    <property type="match status" value="1"/>
</dbReference>
<dbReference type="Gene3D" id="2.130.10.10">
    <property type="entry name" value="YVTN repeat-like/Quinoprotein amine dehydrogenase"/>
    <property type="match status" value="3"/>
</dbReference>
<dbReference type="Gene3D" id="2.60.40.10">
    <property type="entry name" value="Immunoglobulins"/>
    <property type="match status" value="1"/>
</dbReference>
<reference evidence="4 5" key="1">
    <citation type="submission" date="2017-10" db="EMBL/GenBank/DDBJ databases">
        <title>The draft genome sequence of Lewinella nigricans NBRC 102662.</title>
        <authorList>
            <person name="Wang K."/>
        </authorList>
    </citation>
    <scope>NUCLEOTIDE SEQUENCE [LARGE SCALE GENOMIC DNA]</scope>
    <source>
        <strain evidence="4 5">NBRC 102662</strain>
    </source>
</reference>
<feature type="domain" description="Two component regulator three Y" evidence="3">
    <location>
        <begin position="760"/>
        <end position="821"/>
    </location>
</feature>
<evidence type="ECO:0008006" key="6">
    <source>
        <dbReference type="Google" id="ProtNLM"/>
    </source>
</evidence>
<dbReference type="SUPFAM" id="SSF63829">
    <property type="entry name" value="Calcium-dependent phosphotriesterase"/>
    <property type="match status" value="2"/>
</dbReference>
<dbReference type="InterPro" id="IPR015943">
    <property type="entry name" value="WD40/YVTN_repeat-like_dom_sf"/>
</dbReference>
<dbReference type="GO" id="GO:0016020">
    <property type="term" value="C:membrane"/>
    <property type="evidence" value="ECO:0007669"/>
    <property type="project" value="InterPro"/>
</dbReference>
<dbReference type="InterPro" id="IPR011110">
    <property type="entry name" value="Reg_prop"/>
</dbReference>
<dbReference type="InterPro" id="IPR011123">
    <property type="entry name" value="Y_Y_Y"/>
</dbReference>
<evidence type="ECO:0000259" key="2">
    <source>
        <dbReference type="Pfam" id="PF06580"/>
    </source>
</evidence>
<dbReference type="InterPro" id="IPR013783">
    <property type="entry name" value="Ig-like_fold"/>
</dbReference>
<dbReference type="PANTHER" id="PTHR34220">
    <property type="entry name" value="SENSOR HISTIDINE KINASE YPDA"/>
    <property type="match status" value="1"/>
</dbReference>
<gene>
    <name evidence="4" type="ORF">CRP01_04080</name>
</gene>
<accession>A0A2D0NHG9</accession>
<dbReference type="InterPro" id="IPR050640">
    <property type="entry name" value="Bact_2-comp_sensor_kinase"/>
</dbReference>
<keyword evidence="5" id="KW-1185">Reference proteome</keyword>
<organism evidence="4 5">
    <name type="scientific">Flavilitoribacter nigricans (strain ATCC 23147 / DSM 23189 / NBRC 102662 / NCIMB 1420 / SS-2)</name>
    <name type="common">Lewinella nigricans</name>
    <dbReference type="NCBI Taxonomy" id="1122177"/>
    <lineage>
        <taxon>Bacteria</taxon>
        <taxon>Pseudomonadati</taxon>
        <taxon>Bacteroidota</taxon>
        <taxon>Saprospiria</taxon>
        <taxon>Saprospirales</taxon>
        <taxon>Lewinellaceae</taxon>
        <taxon>Flavilitoribacter</taxon>
    </lineage>
</organism>
<dbReference type="SUPFAM" id="SSF101898">
    <property type="entry name" value="NHL repeat"/>
    <property type="match status" value="1"/>
</dbReference>
<keyword evidence="1" id="KW-0812">Transmembrane</keyword>
<dbReference type="GO" id="GO:0000155">
    <property type="term" value="F:phosphorelay sensor kinase activity"/>
    <property type="evidence" value="ECO:0007669"/>
    <property type="project" value="InterPro"/>
</dbReference>
<dbReference type="InterPro" id="IPR010559">
    <property type="entry name" value="Sig_transdc_His_kin_internal"/>
</dbReference>
<evidence type="ECO:0000313" key="4">
    <source>
        <dbReference type="EMBL" id="PHN07942.1"/>
    </source>
</evidence>
<dbReference type="Gene3D" id="3.30.565.10">
    <property type="entry name" value="Histidine kinase-like ATPase, C-terminal domain"/>
    <property type="match status" value="1"/>
</dbReference>
<proteinExistence type="predicted"/>
<dbReference type="Pfam" id="PF07494">
    <property type="entry name" value="Reg_prop"/>
    <property type="match status" value="1"/>
</dbReference>
<dbReference type="OrthoDB" id="9809670at2"/>
<dbReference type="AlphaFoldDB" id="A0A2D0NHG9"/>
<evidence type="ECO:0000313" key="5">
    <source>
        <dbReference type="Proteomes" id="UP000223913"/>
    </source>
</evidence>
<evidence type="ECO:0000256" key="1">
    <source>
        <dbReference type="SAM" id="Phobius"/>
    </source>
</evidence>
<feature type="transmembrane region" description="Helical" evidence="1">
    <location>
        <begin position="830"/>
        <end position="849"/>
    </location>
</feature>
<dbReference type="Pfam" id="PF06580">
    <property type="entry name" value="His_kinase"/>
    <property type="match status" value="1"/>
</dbReference>
<evidence type="ECO:0000259" key="3">
    <source>
        <dbReference type="Pfam" id="PF07495"/>
    </source>
</evidence>
<dbReference type="Proteomes" id="UP000223913">
    <property type="component" value="Unassembled WGS sequence"/>
</dbReference>
<dbReference type="SUPFAM" id="SSF55874">
    <property type="entry name" value="ATPase domain of HSP90 chaperone/DNA topoisomerase II/histidine kinase"/>
    <property type="match status" value="1"/>
</dbReference>
<dbReference type="InterPro" id="IPR036890">
    <property type="entry name" value="HATPase_C_sf"/>
</dbReference>
<comment type="caution">
    <text evidence="4">The sequence shown here is derived from an EMBL/GenBank/DDBJ whole genome shotgun (WGS) entry which is preliminary data.</text>
</comment>
<dbReference type="PANTHER" id="PTHR34220:SF7">
    <property type="entry name" value="SENSOR HISTIDINE KINASE YPDA"/>
    <property type="match status" value="1"/>
</dbReference>
<feature type="domain" description="Signal transduction histidine kinase internal region" evidence="2">
    <location>
        <begin position="872"/>
        <end position="951"/>
    </location>
</feature>